<dbReference type="RefSeq" id="WP_119140002.1">
    <property type="nucleotide sequence ID" value="NZ_CBCSFL010000014.1"/>
</dbReference>
<evidence type="ECO:0000313" key="1">
    <source>
        <dbReference type="EMBL" id="SYX89552.1"/>
    </source>
</evidence>
<evidence type="ECO:0000313" key="2">
    <source>
        <dbReference type="Proteomes" id="UP000263595"/>
    </source>
</evidence>
<dbReference type="OrthoDB" id="6903636at2"/>
<proteinExistence type="predicted"/>
<sequence length="94" mass="10709">MNTHRHDWYTSEGYDGGLHHCRKCKRSHQGPRPEDHDCPVSDAEHNPAAWLGQAGLYRTRLEAMQNGEQLVEPVSSDELFELARSHVSEGYNHA</sequence>
<accession>A0A383RR83</accession>
<gene>
    <name evidence="1" type="ORF">CCOS865_01806</name>
</gene>
<dbReference type="AlphaFoldDB" id="A0A383RR83"/>
<keyword evidence="2" id="KW-1185">Reference proteome</keyword>
<dbReference type="EMBL" id="UNOZ01000013">
    <property type="protein sequence ID" value="SYX89552.1"/>
    <property type="molecule type" value="Genomic_DNA"/>
</dbReference>
<organism evidence="1 2">
    <name type="scientific">Pseudomonas reidholzensis</name>
    <dbReference type="NCBI Taxonomy" id="1785162"/>
    <lineage>
        <taxon>Bacteria</taxon>
        <taxon>Pseudomonadati</taxon>
        <taxon>Pseudomonadota</taxon>
        <taxon>Gammaproteobacteria</taxon>
        <taxon>Pseudomonadales</taxon>
        <taxon>Pseudomonadaceae</taxon>
        <taxon>Pseudomonas</taxon>
    </lineage>
</organism>
<protein>
    <submittedName>
        <fullName evidence="1">Uncharacterized protein</fullName>
    </submittedName>
</protein>
<dbReference type="Proteomes" id="UP000263595">
    <property type="component" value="Unassembled WGS sequence"/>
</dbReference>
<name>A0A383RR83_9PSED</name>
<reference evidence="2" key="1">
    <citation type="submission" date="2018-08" db="EMBL/GenBank/DDBJ databases">
        <authorList>
            <person name="Blom J."/>
        </authorList>
    </citation>
    <scope>NUCLEOTIDE SEQUENCE [LARGE SCALE GENOMIC DNA]</scope>
    <source>
        <strain evidence="2">CCOS 865</strain>
    </source>
</reference>